<reference evidence="1 2" key="1">
    <citation type="submission" date="2016-10" db="EMBL/GenBank/DDBJ databases">
        <authorList>
            <person name="de Groot N.N."/>
        </authorList>
    </citation>
    <scope>NUCLEOTIDE SEQUENCE [LARGE SCALE GENOMIC DNA]</scope>
    <source>
        <strain evidence="1 2">DSM 16195</strain>
    </source>
</reference>
<dbReference type="GO" id="GO:0008168">
    <property type="term" value="F:methyltransferase activity"/>
    <property type="evidence" value="ECO:0007669"/>
    <property type="project" value="UniProtKB-KW"/>
</dbReference>
<dbReference type="AlphaFoldDB" id="A0A1G7GU38"/>
<proteinExistence type="predicted"/>
<name>A0A1G7GU38_9FLAO</name>
<accession>A0A1G7GU38</accession>
<evidence type="ECO:0000313" key="1">
    <source>
        <dbReference type="EMBL" id="SDE91680.1"/>
    </source>
</evidence>
<dbReference type="STRING" id="227084.SAMN05421855_103333"/>
<dbReference type="EMBL" id="FNBA01000003">
    <property type="protein sequence ID" value="SDE91680.1"/>
    <property type="molecule type" value="Genomic_DNA"/>
</dbReference>
<sequence length="257" mass="30063">MYYQLKSYFKFWLRSSNQHGVHSPFVYDLATKCFYDSTKYPEYLFLKDFRKKLFQSNESIEITDFGEGSRVFKSNLRKVSEIVKNAGITSKRQRLLFRLVRYFSAETILELGTSVGLATAALAKATPSSVVTTVEGCPTTSTVAQNTFDAFSLNNIQLQTKTFERFFAENASEVYHLVYIDGNHNKEKTLQYFKILLKHKTNDTVFIFDDIYWSPAMTEAWEEIRNHSEVTVSIDTFHWGFVFFRKEQQKEHFTIRL</sequence>
<dbReference type="GO" id="GO:0032259">
    <property type="term" value="P:methylation"/>
    <property type="evidence" value="ECO:0007669"/>
    <property type="project" value="UniProtKB-KW"/>
</dbReference>
<dbReference type="SUPFAM" id="SSF53335">
    <property type="entry name" value="S-adenosyl-L-methionine-dependent methyltransferases"/>
    <property type="match status" value="1"/>
</dbReference>
<organism evidence="1 2">
    <name type="scientific">Ulvibacter litoralis</name>
    <dbReference type="NCBI Taxonomy" id="227084"/>
    <lineage>
        <taxon>Bacteria</taxon>
        <taxon>Pseudomonadati</taxon>
        <taxon>Bacteroidota</taxon>
        <taxon>Flavobacteriia</taxon>
        <taxon>Flavobacteriales</taxon>
        <taxon>Flavobacteriaceae</taxon>
        <taxon>Ulvibacter</taxon>
    </lineage>
</organism>
<dbReference type="InterPro" id="IPR029063">
    <property type="entry name" value="SAM-dependent_MTases_sf"/>
</dbReference>
<keyword evidence="1" id="KW-0808">Transferase</keyword>
<dbReference type="OrthoDB" id="5464618at2"/>
<keyword evidence="1" id="KW-0489">Methyltransferase</keyword>
<gene>
    <name evidence="1" type="ORF">SAMN05421855_103333</name>
</gene>
<protein>
    <submittedName>
        <fullName evidence="1">Methyltransferase domain-containing protein</fullName>
    </submittedName>
</protein>
<dbReference type="Pfam" id="PF13578">
    <property type="entry name" value="Methyltransf_24"/>
    <property type="match status" value="1"/>
</dbReference>
<dbReference type="Gene3D" id="3.40.50.150">
    <property type="entry name" value="Vaccinia Virus protein VP39"/>
    <property type="match status" value="1"/>
</dbReference>
<keyword evidence="2" id="KW-1185">Reference proteome</keyword>
<evidence type="ECO:0000313" key="2">
    <source>
        <dbReference type="Proteomes" id="UP000199321"/>
    </source>
</evidence>
<dbReference type="RefSeq" id="WP_093144481.1">
    <property type="nucleotide sequence ID" value="NZ_BMWO01000005.1"/>
</dbReference>
<dbReference type="Proteomes" id="UP000199321">
    <property type="component" value="Unassembled WGS sequence"/>
</dbReference>